<reference evidence="4" key="1">
    <citation type="submission" date="2023-08" db="EMBL/GenBank/DDBJ databases">
        <title>Rhodospirillaceae gen. nov., a novel taxon isolated from the Yangtze River Yuezi River estuary sludge.</title>
        <authorList>
            <person name="Ruan L."/>
        </authorList>
    </citation>
    <scope>NUCLEOTIDE SEQUENCE [LARGE SCALE GENOMIC DNA]</scope>
    <source>
        <strain evidence="4">R-7</strain>
    </source>
</reference>
<gene>
    <name evidence="3" type="ORF">Q8A70_16725</name>
</gene>
<sequence length="119" mass="12400">MKTHAIFAGIAGALLLTTMADSANAQSKYYPDGTNCSLLSDAELVQCQNQIYTRQLESGVSREAADPAEVPSSHIDGNEAGQSDFVPGAEGTQPPGADAPAPRYSLEGPEGTRVYGPTE</sequence>
<evidence type="ECO:0000256" key="1">
    <source>
        <dbReference type="SAM" id="MobiDB-lite"/>
    </source>
</evidence>
<dbReference type="RefSeq" id="WP_379957207.1">
    <property type="nucleotide sequence ID" value="NZ_JAUYVI010000005.1"/>
</dbReference>
<dbReference type="Proteomes" id="UP001230156">
    <property type="component" value="Unassembled WGS sequence"/>
</dbReference>
<proteinExistence type="predicted"/>
<keyword evidence="4" id="KW-1185">Reference proteome</keyword>
<protein>
    <submittedName>
        <fullName evidence="3">Uncharacterized protein</fullName>
    </submittedName>
</protein>
<evidence type="ECO:0000313" key="4">
    <source>
        <dbReference type="Proteomes" id="UP001230156"/>
    </source>
</evidence>
<feature type="chain" id="PRO_5045409876" evidence="2">
    <location>
        <begin position="26"/>
        <end position="119"/>
    </location>
</feature>
<evidence type="ECO:0000313" key="3">
    <source>
        <dbReference type="EMBL" id="MDQ7249334.1"/>
    </source>
</evidence>
<accession>A0ABU0YNR2</accession>
<dbReference type="EMBL" id="JAUYVI010000005">
    <property type="protein sequence ID" value="MDQ7249334.1"/>
    <property type="molecule type" value="Genomic_DNA"/>
</dbReference>
<organism evidence="3 4">
    <name type="scientific">Dongia sedimenti</name>
    <dbReference type="NCBI Taxonomy" id="3064282"/>
    <lineage>
        <taxon>Bacteria</taxon>
        <taxon>Pseudomonadati</taxon>
        <taxon>Pseudomonadota</taxon>
        <taxon>Alphaproteobacteria</taxon>
        <taxon>Rhodospirillales</taxon>
        <taxon>Dongiaceae</taxon>
        <taxon>Dongia</taxon>
    </lineage>
</organism>
<feature type="signal peptide" evidence="2">
    <location>
        <begin position="1"/>
        <end position="25"/>
    </location>
</feature>
<evidence type="ECO:0000256" key="2">
    <source>
        <dbReference type="SAM" id="SignalP"/>
    </source>
</evidence>
<comment type="caution">
    <text evidence="3">The sequence shown here is derived from an EMBL/GenBank/DDBJ whole genome shotgun (WGS) entry which is preliminary data.</text>
</comment>
<keyword evidence="2" id="KW-0732">Signal</keyword>
<name>A0ABU0YNR2_9PROT</name>
<feature type="region of interest" description="Disordered" evidence="1">
    <location>
        <begin position="56"/>
        <end position="119"/>
    </location>
</feature>